<evidence type="ECO:0000256" key="3">
    <source>
        <dbReference type="ARBA" id="ARBA00022840"/>
    </source>
</evidence>
<dbReference type="OrthoDB" id="9802264at2"/>
<dbReference type="InterPro" id="IPR017871">
    <property type="entry name" value="ABC_transporter-like_CS"/>
</dbReference>
<dbReference type="GO" id="GO:0016887">
    <property type="term" value="F:ATP hydrolysis activity"/>
    <property type="evidence" value="ECO:0007669"/>
    <property type="project" value="InterPro"/>
</dbReference>
<dbReference type="PROSITE" id="PS00211">
    <property type="entry name" value="ABC_TRANSPORTER_1"/>
    <property type="match status" value="1"/>
</dbReference>
<dbReference type="InterPro" id="IPR003593">
    <property type="entry name" value="AAA+_ATPase"/>
</dbReference>
<dbReference type="PANTHER" id="PTHR43023:SF6">
    <property type="entry name" value="INTERMEMBRANE PHOSPHOLIPID TRANSPORT SYSTEM ATP-BINDING PROTEIN MLAF"/>
    <property type="match status" value="1"/>
</dbReference>
<reference evidence="5 6" key="1">
    <citation type="submission" date="2016-12" db="EMBL/GenBank/DDBJ databases">
        <title>Comparison of Traditional DNA-DNA Hybridization with In Silico Genomic Analysis.</title>
        <authorList>
            <person name="Nicholson A.C."/>
            <person name="Humrighouse B.W."/>
            <person name="Graziano J."/>
            <person name="Lasker B."/>
            <person name="Whitney A.M."/>
            <person name="Mcquiston J.R."/>
        </authorList>
    </citation>
    <scope>NUCLEOTIDE SEQUENCE [LARGE SCALE GENOMIC DNA]</scope>
    <source>
        <strain evidence="5 6">H2240</strain>
    </source>
</reference>
<evidence type="ECO:0000256" key="1">
    <source>
        <dbReference type="ARBA" id="ARBA00022448"/>
    </source>
</evidence>
<evidence type="ECO:0000259" key="4">
    <source>
        <dbReference type="PROSITE" id="PS50893"/>
    </source>
</evidence>
<keyword evidence="3 5" id="KW-0067">ATP-binding</keyword>
<dbReference type="Proteomes" id="UP000196878">
    <property type="component" value="Unassembled WGS sequence"/>
</dbReference>
<name>A0A212A881_9RHOB</name>
<evidence type="ECO:0000313" key="6">
    <source>
        <dbReference type="Proteomes" id="UP000196878"/>
    </source>
</evidence>
<sequence>MIEITELKKSFGPKHVLRGVNLSVPKGKSMVIIGGSGTGKSVLLKCVLGLVTPDSGDIKVDGHDVTEGDRDAFLARFGMLFQGGALFDSLTVWQNVAFRLLRGSLKRPKAEAREIAIEKLRRVGLKPETADLFPAELSGGMQKRVGLARAIAAEPEIIFFDEPTTGLDPIMSGVINDLIREIVTEMGATAMTITHDMTSVRAIADRVAMLHDGLIRWTGPVEQMDAADDPYLQQFIHGRADGPIESVR</sequence>
<dbReference type="GO" id="GO:0005524">
    <property type="term" value="F:ATP binding"/>
    <property type="evidence" value="ECO:0007669"/>
    <property type="project" value="UniProtKB-KW"/>
</dbReference>
<feature type="domain" description="ABC transporter" evidence="4">
    <location>
        <begin position="2"/>
        <end position="237"/>
    </location>
</feature>
<comment type="caution">
    <text evidence="5">The sequence shown here is derived from an EMBL/GenBank/DDBJ whole genome shotgun (WGS) entry which is preliminary data.</text>
</comment>
<accession>A0A212A881</accession>
<dbReference type="Gene3D" id="3.40.50.300">
    <property type="entry name" value="P-loop containing nucleotide triphosphate hydrolases"/>
    <property type="match status" value="1"/>
</dbReference>
<dbReference type="SMART" id="SM00382">
    <property type="entry name" value="AAA"/>
    <property type="match status" value="1"/>
</dbReference>
<dbReference type="Pfam" id="PF00005">
    <property type="entry name" value="ABC_tran"/>
    <property type="match status" value="1"/>
</dbReference>
<keyword evidence="6" id="KW-1185">Reference proteome</keyword>
<dbReference type="PANTHER" id="PTHR43023">
    <property type="entry name" value="PROTEIN TRIGALACTOSYLDIACYLGLYCEROL 3, CHLOROPLASTIC"/>
    <property type="match status" value="1"/>
</dbReference>
<dbReference type="InterPro" id="IPR027417">
    <property type="entry name" value="P-loop_NTPase"/>
</dbReference>
<gene>
    <name evidence="5" type="ORF">CDV49_15965</name>
</gene>
<evidence type="ECO:0000256" key="2">
    <source>
        <dbReference type="ARBA" id="ARBA00022741"/>
    </source>
</evidence>
<organism evidence="5 6">
    <name type="scientific">Haematobacter genomosp. 1</name>
    <dbReference type="NCBI Taxonomy" id="366618"/>
    <lineage>
        <taxon>Bacteria</taxon>
        <taxon>Pseudomonadati</taxon>
        <taxon>Pseudomonadota</taxon>
        <taxon>Alphaproteobacteria</taxon>
        <taxon>Rhodobacterales</taxon>
        <taxon>Paracoccaceae</taxon>
        <taxon>Haematobacter</taxon>
    </lineage>
</organism>
<protein>
    <submittedName>
        <fullName evidence="5">ABC transporter ATP-binding protein</fullName>
    </submittedName>
</protein>
<dbReference type="PROSITE" id="PS50893">
    <property type="entry name" value="ABC_TRANSPORTER_2"/>
    <property type="match status" value="1"/>
</dbReference>
<dbReference type="SUPFAM" id="SSF52540">
    <property type="entry name" value="P-loop containing nucleoside triphosphate hydrolases"/>
    <property type="match status" value="1"/>
</dbReference>
<evidence type="ECO:0000313" key="5">
    <source>
        <dbReference type="EMBL" id="OWJ75946.1"/>
    </source>
</evidence>
<dbReference type="CDD" id="cd03261">
    <property type="entry name" value="ABC_Org_Solvent_Resistant"/>
    <property type="match status" value="1"/>
</dbReference>
<dbReference type="EMBL" id="NIPW01000033">
    <property type="protein sequence ID" value="OWJ75946.1"/>
    <property type="molecule type" value="Genomic_DNA"/>
</dbReference>
<keyword evidence="1" id="KW-0813">Transport</keyword>
<dbReference type="AlphaFoldDB" id="A0A212A881"/>
<dbReference type="InterPro" id="IPR003439">
    <property type="entry name" value="ABC_transporter-like_ATP-bd"/>
</dbReference>
<keyword evidence="2" id="KW-0547">Nucleotide-binding</keyword>
<proteinExistence type="predicted"/>